<dbReference type="PANTHER" id="PTHR32196">
    <property type="entry name" value="ABC TRANSPORTER PERMEASE PROTEIN YPHD-RELATED-RELATED"/>
    <property type="match status" value="1"/>
</dbReference>
<dbReference type="EMBL" id="JADKYB010000001">
    <property type="protein sequence ID" value="MBM9503385.1"/>
    <property type="molecule type" value="Genomic_DNA"/>
</dbReference>
<dbReference type="RefSeq" id="WP_205355233.1">
    <property type="nucleotide sequence ID" value="NZ_JADKYB010000001.1"/>
</dbReference>
<keyword evidence="2" id="KW-0813">Transport</keyword>
<dbReference type="InterPro" id="IPR001851">
    <property type="entry name" value="ABC_transp_permease"/>
</dbReference>
<evidence type="ECO:0000256" key="2">
    <source>
        <dbReference type="ARBA" id="ARBA00022448"/>
    </source>
</evidence>
<dbReference type="CDD" id="cd06579">
    <property type="entry name" value="TM_PBP1_transp_AraH_like"/>
    <property type="match status" value="1"/>
</dbReference>
<dbReference type="Pfam" id="PF02653">
    <property type="entry name" value="BPD_transp_2"/>
    <property type="match status" value="1"/>
</dbReference>
<keyword evidence="8 12" id="KW-0472">Membrane</keyword>
<keyword evidence="4" id="KW-0997">Cell inner membrane</keyword>
<evidence type="ECO:0000256" key="6">
    <source>
        <dbReference type="ARBA" id="ARBA00022692"/>
    </source>
</evidence>
<proteinExistence type="predicted"/>
<feature type="transmembrane region" description="Helical" evidence="12">
    <location>
        <begin position="262"/>
        <end position="280"/>
    </location>
</feature>
<feature type="transmembrane region" description="Helical" evidence="12">
    <location>
        <begin position="196"/>
        <end position="217"/>
    </location>
</feature>
<keyword evidence="7 12" id="KW-1133">Transmembrane helix</keyword>
<feature type="transmembrane region" description="Helical" evidence="12">
    <location>
        <begin position="128"/>
        <end position="150"/>
    </location>
</feature>
<accession>A0ABS2TJ71</accession>
<feature type="transmembrane region" description="Helical" evidence="12">
    <location>
        <begin position="238"/>
        <end position="256"/>
    </location>
</feature>
<organism evidence="13 14">
    <name type="scientific">Actinacidiphila acididurans</name>
    <dbReference type="NCBI Taxonomy" id="2784346"/>
    <lineage>
        <taxon>Bacteria</taxon>
        <taxon>Bacillati</taxon>
        <taxon>Actinomycetota</taxon>
        <taxon>Actinomycetes</taxon>
        <taxon>Kitasatosporales</taxon>
        <taxon>Streptomycetaceae</taxon>
        <taxon>Actinacidiphila</taxon>
    </lineage>
</organism>
<evidence type="ECO:0000256" key="3">
    <source>
        <dbReference type="ARBA" id="ARBA00022475"/>
    </source>
</evidence>
<evidence type="ECO:0000256" key="8">
    <source>
        <dbReference type="ARBA" id="ARBA00023136"/>
    </source>
</evidence>
<keyword evidence="14" id="KW-1185">Reference proteome</keyword>
<evidence type="ECO:0000256" key="10">
    <source>
        <dbReference type="ARBA" id="ARBA00035686"/>
    </source>
</evidence>
<feature type="transmembrane region" description="Helical" evidence="12">
    <location>
        <begin position="48"/>
        <end position="66"/>
    </location>
</feature>
<dbReference type="PANTHER" id="PTHR32196:SF32">
    <property type="entry name" value="XYLOSE TRANSPORT SYSTEM PERMEASE PROTEIN XYLH"/>
    <property type="match status" value="1"/>
</dbReference>
<feature type="transmembrane region" description="Helical" evidence="12">
    <location>
        <begin position="311"/>
        <end position="333"/>
    </location>
</feature>
<evidence type="ECO:0000313" key="14">
    <source>
        <dbReference type="Proteomes" id="UP000749040"/>
    </source>
</evidence>
<gene>
    <name evidence="13" type="ORF">ITX44_02345</name>
</gene>
<evidence type="ECO:0000256" key="7">
    <source>
        <dbReference type="ARBA" id="ARBA00022989"/>
    </source>
</evidence>
<feature type="transmembrane region" description="Helical" evidence="12">
    <location>
        <begin position="157"/>
        <end position="176"/>
    </location>
</feature>
<keyword evidence="3" id="KW-1003">Cell membrane</keyword>
<evidence type="ECO:0000256" key="9">
    <source>
        <dbReference type="ARBA" id="ARBA00035611"/>
    </source>
</evidence>
<keyword evidence="6 12" id="KW-0812">Transmembrane</keyword>
<dbReference type="Proteomes" id="UP000749040">
    <property type="component" value="Unassembled WGS sequence"/>
</dbReference>
<name>A0ABS2TJ71_9ACTN</name>
<keyword evidence="5" id="KW-0762">Sugar transport</keyword>
<comment type="subcellular location">
    <subcellularLocation>
        <location evidence="1">Cell membrane</location>
        <topology evidence="1">Multi-pass membrane protein</topology>
    </subcellularLocation>
</comment>
<protein>
    <recommendedName>
        <fullName evidence="10">Xylose transport system permease protein XylH</fullName>
    </recommendedName>
</protein>
<feature type="transmembrane region" description="Helical" evidence="12">
    <location>
        <begin position="345"/>
        <end position="363"/>
    </location>
</feature>
<comment type="function">
    <text evidence="9">Part of the binding-protein-dependent transport system for D-xylose. Probably responsible for the translocation of the substrate across the membrane.</text>
</comment>
<feature type="transmembrane region" description="Helical" evidence="12">
    <location>
        <begin position="395"/>
        <end position="412"/>
    </location>
</feature>
<evidence type="ECO:0000313" key="13">
    <source>
        <dbReference type="EMBL" id="MBM9503385.1"/>
    </source>
</evidence>
<reference evidence="13 14" key="1">
    <citation type="submission" date="2021-01" db="EMBL/GenBank/DDBJ databases">
        <title>Streptomyces acididurans sp. nov., isolated from a peat swamp forest soil.</title>
        <authorList>
            <person name="Chantavorakit T."/>
            <person name="Duangmal K."/>
        </authorList>
    </citation>
    <scope>NUCLEOTIDE SEQUENCE [LARGE SCALE GENOMIC DNA]</scope>
    <source>
        <strain evidence="13 14">KK5PA1</strain>
    </source>
</reference>
<evidence type="ECO:0000256" key="11">
    <source>
        <dbReference type="SAM" id="MobiDB-lite"/>
    </source>
</evidence>
<evidence type="ECO:0000256" key="4">
    <source>
        <dbReference type="ARBA" id="ARBA00022519"/>
    </source>
</evidence>
<feature type="transmembrane region" description="Helical" evidence="12">
    <location>
        <begin position="78"/>
        <end position="98"/>
    </location>
</feature>
<evidence type="ECO:0000256" key="12">
    <source>
        <dbReference type="SAM" id="Phobius"/>
    </source>
</evidence>
<evidence type="ECO:0000256" key="5">
    <source>
        <dbReference type="ARBA" id="ARBA00022597"/>
    </source>
</evidence>
<sequence>MAVSGPGTPGTVRSTGPPAGGPVPAGARRIKAYADVVWRRLRPGERSALPVVLGLVVVWAVFQSQNGNFLSPRNLSNISVDLVSTGMIAAGLIFVLVIGEIDLSVGSLSGLAGAVYAALNVSHGVPEWLAVLLALASGAAAGALQGFFVARARVPSYAITLAGLLAWNGLMLYLLSPTGTIDINDNGFVASLTDHYFSDVWVAYGLATLGTAGYVLTAHLRVRRRKAAGVPHQPLTEIWVRAALLAGLAFTAAWMLNRFQGVPLALLIFLIVVAGLDYVLRRTSYGRMVIALGGKGEGARRAGIDVLRVRVSVFMMSGTLAAVGGLFMTSRLVSASQATGSDGQVLINAVAAAVLGGTSLFGGRGTIWSALFGVLVIESIASGMALLGAGQPLQFVITGGVLFVAVVIDSLLHHPPARNRA</sequence>
<evidence type="ECO:0000256" key="1">
    <source>
        <dbReference type="ARBA" id="ARBA00004651"/>
    </source>
</evidence>
<feature type="transmembrane region" description="Helical" evidence="12">
    <location>
        <begin position="370"/>
        <end position="389"/>
    </location>
</feature>
<feature type="region of interest" description="Disordered" evidence="11">
    <location>
        <begin position="1"/>
        <end position="24"/>
    </location>
</feature>
<comment type="caution">
    <text evidence="13">The sequence shown here is derived from an EMBL/GenBank/DDBJ whole genome shotgun (WGS) entry which is preliminary data.</text>
</comment>